<sequence length="100" mass="10965">MILKLNAQHAHVTMTAGMTKHASVKNVEIRVLKCVAATPTATPSTTSHTASAIPVTHTNAYRVAYIMGIEEMEIGQREVRQRKVGQREVGQREVGQREVG</sequence>
<protein>
    <submittedName>
        <fullName evidence="2">Uncharacterized protein</fullName>
    </submittedName>
</protein>
<accession>A0A1B6KRA7</accession>
<evidence type="ECO:0000256" key="1">
    <source>
        <dbReference type="SAM" id="MobiDB-lite"/>
    </source>
</evidence>
<evidence type="ECO:0000313" key="2">
    <source>
        <dbReference type="EMBL" id="JAT13960.1"/>
    </source>
</evidence>
<dbReference type="EMBL" id="GEBQ01026017">
    <property type="protein sequence ID" value="JAT13960.1"/>
    <property type="molecule type" value="Transcribed_RNA"/>
</dbReference>
<feature type="region of interest" description="Disordered" evidence="1">
    <location>
        <begin position="78"/>
        <end position="100"/>
    </location>
</feature>
<organism evidence="2">
    <name type="scientific">Graphocephala atropunctata</name>
    <dbReference type="NCBI Taxonomy" id="36148"/>
    <lineage>
        <taxon>Eukaryota</taxon>
        <taxon>Metazoa</taxon>
        <taxon>Ecdysozoa</taxon>
        <taxon>Arthropoda</taxon>
        <taxon>Hexapoda</taxon>
        <taxon>Insecta</taxon>
        <taxon>Pterygota</taxon>
        <taxon>Neoptera</taxon>
        <taxon>Paraneoptera</taxon>
        <taxon>Hemiptera</taxon>
        <taxon>Auchenorrhyncha</taxon>
        <taxon>Membracoidea</taxon>
        <taxon>Cicadellidae</taxon>
        <taxon>Cicadellinae</taxon>
        <taxon>Cicadellini</taxon>
        <taxon>Graphocephala</taxon>
    </lineage>
</organism>
<proteinExistence type="predicted"/>
<gene>
    <name evidence="2" type="ORF">g.1682</name>
</gene>
<name>A0A1B6KRA7_9HEMI</name>
<dbReference type="AlphaFoldDB" id="A0A1B6KRA7"/>
<feature type="non-terminal residue" evidence="2">
    <location>
        <position position="100"/>
    </location>
</feature>
<reference evidence="2" key="1">
    <citation type="submission" date="2015-11" db="EMBL/GenBank/DDBJ databases">
        <title>De novo transcriptome assembly of four potential Pierce s Disease insect vectors from Arizona vineyards.</title>
        <authorList>
            <person name="Tassone E.E."/>
        </authorList>
    </citation>
    <scope>NUCLEOTIDE SEQUENCE</scope>
</reference>